<evidence type="ECO:0000313" key="2">
    <source>
        <dbReference type="Proteomes" id="UP000625711"/>
    </source>
</evidence>
<proteinExistence type="predicted"/>
<keyword evidence="2" id="KW-1185">Reference proteome</keyword>
<dbReference type="Proteomes" id="UP000625711">
    <property type="component" value="Unassembled WGS sequence"/>
</dbReference>
<protein>
    <submittedName>
        <fullName evidence="1">Uncharacterized protein</fullName>
    </submittedName>
</protein>
<evidence type="ECO:0000313" key="1">
    <source>
        <dbReference type="EMBL" id="KAF7268375.1"/>
    </source>
</evidence>
<organism evidence="1 2">
    <name type="scientific">Rhynchophorus ferrugineus</name>
    <name type="common">Red palm weevil</name>
    <name type="synonym">Curculio ferrugineus</name>
    <dbReference type="NCBI Taxonomy" id="354439"/>
    <lineage>
        <taxon>Eukaryota</taxon>
        <taxon>Metazoa</taxon>
        <taxon>Ecdysozoa</taxon>
        <taxon>Arthropoda</taxon>
        <taxon>Hexapoda</taxon>
        <taxon>Insecta</taxon>
        <taxon>Pterygota</taxon>
        <taxon>Neoptera</taxon>
        <taxon>Endopterygota</taxon>
        <taxon>Coleoptera</taxon>
        <taxon>Polyphaga</taxon>
        <taxon>Cucujiformia</taxon>
        <taxon>Curculionidae</taxon>
        <taxon>Dryophthorinae</taxon>
        <taxon>Rhynchophorus</taxon>
    </lineage>
</organism>
<dbReference type="EMBL" id="JAACXV010014330">
    <property type="protein sequence ID" value="KAF7268375.1"/>
    <property type="molecule type" value="Genomic_DNA"/>
</dbReference>
<gene>
    <name evidence="1" type="ORF">GWI33_018493</name>
</gene>
<dbReference type="AlphaFoldDB" id="A0A834I068"/>
<reference evidence="1" key="1">
    <citation type="submission" date="2020-08" db="EMBL/GenBank/DDBJ databases">
        <title>Genome sequencing and assembly of the red palm weevil Rhynchophorus ferrugineus.</title>
        <authorList>
            <person name="Dias G.B."/>
            <person name="Bergman C.M."/>
            <person name="Manee M."/>
        </authorList>
    </citation>
    <scope>NUCLEOTIDE SEQUENCE</scope>
    <source>
        <strain evidence="1">AA-2017</strain>
        <tissue evidence="1">Whole larva</tissue>
    </source>
</reference>
<name>A0A834I068_RHYFE</name>
<sequence length="112" mass="12106">MGSSLTNEVGREFILLACENDAAWRSDSEDGLRSGLLVQGVSCRPGVHAKHGVNMGYLRELGEARLAKEGRIGPGGTLSSQKSPRCVVVGSHLGARTLRWAGQYGYTWIPFF</sequence>
<dbReference type="OrthoDB" id="6039849at2759"/>
<comment type="caution">
    <text evidence="1">The sequence shown here is derived from an EMBL/GenBank/DDBJ whole genome shotgun (WGS) entry which is preliminary data.</text>
</comment>
<accession>A0A834I068</accession>